<keyword evidence="4 9" id="KW-0812">Transmembrane</keyword>
<dbReference type="AlphaFoldDB" id="A0AAV8ZJY7"/>
<evidence type="ECO:0000256" key="8">
    <source>
        <dbReference type="ARBA" id="ARBA00023315"/>
    </source>
</evidence>
<evidence type="ECO:0000256" key="6">
    <source>
        <dbReference type="ARBA" id="ARBA00022989"/>
    </source>
</evidence>
<evidence type="ECO:0000256" key="7">
    <source>
        <dbReference type="ARBA" id="ARBA00023136"/>
    </source>
</evidence>
<dbReference type="GO" id="GO:0008203">
    <property type="term" value="P:cholesterol metabolic process"/>
    <property type="evidence" value="ECO:0007669"/>
    <property type="project" value="TreeGrafter"/>
</dbReference>
<dbReference type="EMBL" id="JANEYF010001271">
    <property type="protein sequence ID" value="KAJ8965203.1"/>
    <property type="molecule type" value="Genomic_DNA"/>
</dbReference>
<dbReference type="GO" id="GO:0008374">
    <property type="term" value="F:O-acyltransferase activity"/>
    <property type="evidence" value="ECO:0007669"/>
    <property type="project" value="InterPro"/>
</dbReference>
<keyword evidence="5" id="KW-0256">Endoplasmic reticulum</keyword>
<dbReference type="PANTHER" id="PTHR10408:SF8">
    <property type="entry name" value="O-ACYLTRANSFERASE"/>
    <property type="match status" value="1"/>
</dbReference>
<evidence type="ECO:0000256" key="5">
    <source>
        <dbReference type="ARBA" id="ARBA00022824"/>
    </source>
</evidence>
<evidence type="ECO:0000256" key="3">
    <source>
        <dbReference type="ARBA" id="ARBA00022679"/>
    </source>
</evidence>
<feature type="transmembrane region" description="Helical" evidence="9">
    <location>
        <begin position="147"/>
        <end position="166"/>
    </location>
</feature>
<evidence type="ECO:0000256" key="9">
    <source>
        <dbReference type="SAM" id="Phobius"/>
    </source>
</evidence>
<evidence type="ECO:0000313" key="10">
    <source>
        <dbReference type="EMBL" id="KAJ8965203.1"/>
    </source>
</evidence>
<organism evidence="10 11">
    <name type="scientific">Rhamnusium bicolor</name>
    <dbReference type="NCBI Taxonomy" id="1586634"/>
    <lineage>
        <taxon>Eukaryota</taxon>
        <taxon>Metazoa</taxon>
        <taxon>Ecdysozoa</taxon>
        <taxon>Arthropoda</taxon>
        <taxon>Hexapoda</taxon>
        <taxon>Insecta</taxon>
        <taxon>Pterygota</taxon>
        <taxon>Neoptera</taxon>
        <taxon>Endopterygota</taxon>
        <taxon>Coleoptera</taxon>
        <taxon>Polyphaga</taxon>
        <taxon>Cucujiformia</taxon>
        <taxon>Chrysomeloidea</taxon>
        <taxon>Cerambycidae</taxon>
        <taxon>Lepturinae</taxon>
        <taxon>Rhagiini</taxon>
        <taxon>Rhamnusium</taxon>
    </lineage>
</organism>
<dbReference type="InterPro" id="IPR014371">
    <property type="entry name" value="Oat_ACAT_DAG_ARE"/>
</dbReference>
<protein>
    <submittedName>
        <fullName evidence="10">Uncharacterized protein</fullName>
    </submittedName>
</protein>
<keyword evidence="11" id="KW-1185">Reference proteome</keyword>
<dbReference type="InterPro" id="IPR004299">
    <property type="entry name" value="MBOAT_fam"/>
</dbReference>
<dbReference type="GO" id="GO:0005789">
    <property type="term" value="C:endoplasmic reticulum membrane"/>
    <property type="evidence" value="ECO:0007669"/>
    <property type="project" value="UniProtKB-SubCell"/>
</dbReference>
<gene>
    <name evidence="10" type="ORF">NQ314_004271</name>
</gene>
<sequence>MYRTLEIFGVIFYYSFLIDRFLLPTYQDFGIRKYTWVEIILSIFENAIIGLLILICSFFLVLHSTQNLFAELLRFGDRLFYKDWWTCTSFSEYFRNWNIVVYDWLYTYIYKDMYEVVLPRNKTMAKITVFVVSAVVHEWILIYMFKFFFPACFIHFLFGGAILSFIKAPKTTILNILFWYGLAFGSGSLVSLYSLEHYARTNAPVENSTLKDFLLPRWLTCDCIER</sequence>
<dbReference type="Proteomes" id="UP001162156">
    <property type="component" value="Unassembled WGS sequence"/>
</dbReference>
<keyword evidence="8" id="KW-0012">Acyltransferase</keyword>
<evidence type="ECO:0000256" key="4">
    <source>
        <dbReference type="ARBA" id="ARBA00022692"/>
    </source>
</evidence>
<keyword evidence="7 9" id="KW-0472">Membrane</keyword>
<feature type="transmembrane region" description="Helical" evidence="9">
    <location>
        <begin position="7"/>
        <end position="27"/>
    </location>
</feature>
<keyword evidence="6 9" id="KW-1133">Transmembrane helix</keyword>
<feature type="transmembrane region" description="Helical" evidence="9">
    <location>
        <begin position="173"/>
        <end position="195"/>
    </location>
</feature>
<feature type="transmembrane region" description="Helical" evidence="9">
    <location>
        <begin position="39"/>
        <end position="62"/>
    </location>
</feature>
<proteinExistence type="inferred from homology"/>
<dbReference type="Pfam" id="PF03062">
    <property type="entry name" value="MBOAT"/>
    <property type="match status" value="1"/>
</dbReference>
<feature type="transmembrane region" description="Helical" evidence="9">
    <location>
        <begin position="123"/>
        <end position="141"/>
    </location>
</feature>
<comment type="similarity">
    <text evidence="2">Belongs to the membrane-bound acyltransferase family. Sterol o-acyltransferase subfamily.</text>
</comment>
<evidence type="ECO:0000313" key="11">
    <source>
        <dbReference type="Proteomes" id="UP001162156"/>
    </source>
</evidence>
<accession>A0AAV8ZJY7</accession>
<comment type="caution">
    <text evidence="10">The sequence shown here is derived from an EMBL/GenBank/DDBJ whole genome shotgun (WGS) entry which is preliminary data.</text>
</comment>
<comment type="subcellular location">
    <subcellularLocation>
        <location evidence="1">Endoplasmic reticulum membrane</location>
        <topology evidence="1">Multi-pass membrane protein</topology>
    </subcellularLocation>
</comment>
<reference evidence="10" key="1">
    <citation type="journal article" date="2023" name="Insect Mol. Biol.">
        <title>Genome sequencing provides insights into the evolution of gene families encoding plant cell wall-degrading enzymes in longhorned beetles.</title>
        <authorList>
            <person name="Shin N.R."/>
            <person name="Okamura Y."/>
            <person name="Kirsch R."/>
            <person name="Pauchet Y."/>
        </authorList>
    </citation>
    <scope>NUCLEOTIDE SEQUENCE</scope>
    <source>
        <strain evidence="10">RBIC_L_NR</strain>
    </source>
</reference>
<dbReference type="PANTHER" id="PTHR10408">
    <property type="entry name" value="STEROL O-ACYLTRANSFERASE"/>
    <property type="match status" value="1"/>
</dbReference>
<keyword evidence="3" id="KW-0808">Transferase</keyword>
<evidence type="ECO:0000256" key="1">
    <source>
        <dbReference type="ARBA" id="ARBA00004477"/>
    </source>
</evidence>
<evidence type="ECO:0000256" key="2">
    <source>
        <dbReference type="ARBA" id="ARBA00009010"/>
    </source>
</evidence>
<name>A0AAV8ZJY7_9CUCU</name>